<comment type="caution">
    <text evidence="4">The sequence shown here is derived from an EMBL/GenBank/DDBJ whole genome shotgun (WGS) entry which is preliminary data.</text>
</comment>
<dbReference type="Proteomes" id="UP001151760">
    <property type="component" value="Unassembled WGS sequence"/>
</dbReference>
<name>A0ABQ5CAZ9_9ASTR</name>
<feature type="region of interest" description="Disordered" evidence="1">
    <location>
        <begin position="1248"/>
        <end position="1322"/>
    </location>
</feature>
<evidence type="ECO:0000313" key="4">
    <source>
        <dbReference type="EMBL" id="GJT24210.1"/>
    </source>
</evidence>
<evidence type="ECO:0000259" key="3">
    <source>
        <dbReference type="Pfam" id="PF13976"/>
    </source>
</evidence>
<feature type="compositionally biased region" description="Polar residues" evidence="1">
    <location>
        <begin position="1263"/>
        <end position="1284"/>
    </location>
</feature>
<feature type="region of interest" description="Disordered" evidence="1">
    <location>
        <begin position="384"/>
        <end position="442"/>
    </location>
</feature>
<reference evidence="4" key="2">
    <citation type="submission" date="2022-01" db="EMBL/GenBank/DDBJ databases">
        <authorList>
            <person name="Yamashiro T."/>
            <person name="Shiraishi A."/>
            <person name="Satake H."/>
            <person name="Nakayama K."/>
        </authorList>
    </citation>
    <scope>NUCLEOTIDE SEQUENCE</scope>
</reference>
<protein>
    <submittedName>
        <fullName evidence="4">Ribonuclease H-like domain-containing protein</fullName>
    </submittedName>
</protein>
<feature type="region of interest" description="Disordered" evidence="1">
    <location>
        <begin position="1219"/>
        <end position="1238"/>
    </location>
</feature>
<evidence type="ECO:0000256" key="1">
    <source>
        <dbReference type="SAM" id="MobiDB-lite"/>
    </source>
</evidence>
<organism evidence="4 5">
    <name type="scientific">Tanacetum coccineum</name>
    <dbReference type="NCBI Taxonomy" id="301880"/>
    <lineage>
        <taxon>Eukaryota</taxon>
        <taxon>Viridiplantae</taxon>
        <taxon>Streptophyta</taxon>
        <taxon>Embryophyta</taxon>
        <taxon>Tracheophyta</taxon>
        <taxon>Spermatophyta</taxon>
        <taxon>Magnoliopsida</taxon>
        <taxon>eudicotyledons</taxon>
        <taxon>Gunneridae</taxon>
        <taxon>Pentapetalae</taxon>
        <taxon>asterids</taxon>
        <taxon>campanulids</taxon>
        <taxon>Asterales</taxon>
        <taxon>Asteraceae</taxon>
        <taxon>Asteroideae</taxon>
        <taxon>Anthemideae</taxon>
        <taxon>Anthemidinae</taxon>
        <taxon>Tanacetum</taxon>
    </lineage>
</organism>
<accession>A0ABQ5CAZ9</accession>
<gene>
    <name evidence="4" type="ORF">Tco_0894147</name>
</gene>
<dbReference type="EMBL" id="BQNB010014117">
    <property type="protein sequence ID" value="GJT24210.1"/>
    <property type="molecule type" value="Genomic_DNA"/>
</dbReference>
<sequence length="1713" mass="190202">MPSPSVSTFFYSHQTLTEPVRKRTGRDPKGNIMILPPVSVEEHIAVQRETKARTILLHGPQQQITYEDFDQIGKLDLEELDIKWQMAMLSVRINRFEKKAGRKMKFNNKVPARECTRKQLDSKARYYSFKLKELDKSEEPKALLSVDSMLNWSGHEGEDVENGAAQVSDDVFLMLHADCLMGISLLRFVKAVGMHDVPPPITGTFMPLSNKLDLDDTQATYGSKSNNYFETNSVSNDFVSCDNSDKSSDSENTGFASCVSSVKSSSSKTNEPLASAPSSVNFKTVSETADLQPSFTNDDSSFSFKENVKPPRNLCNKSGINSRSLCKRKSFGSKTCFVCGSKFHLIKDCDFYEKQLELHNKPMWNNVANIPSFVPKAAFVPAGSRNRPTSVPAGSRNRPTSVPAGSRNRPTSVPAGSRNRPTSVFAGSRSRPTFVPAGSRNRPTSIPAGMAIITKCLWIREDGELLLSPQQENPHKNRDLGIVDSGCSRSMTGNKEKLDDFVKIAGEFQLPENSQVVLRVPRRNNLYYFNLSDIQPERDVTCLLAKASLDESSKWHRRMAHVNFKNMNKLAKHGLVNGLPSKIFTNKHNCVAYNKGKQHKASYKAITVVSTISAPLQLLHMDLFGPTSIRSIDHKCKKIEETLNLRYLEDTPNVQGLGHEWYFDLDYLTDSLGYTRFKTNQPAGTHDTNIHAGTQDESDSECDEQVIVVPSFPSNSFSGLTVHDASKMVESSSDYAEELARLKKQAYEANATAEKHLSSADLAASRNRVPAGRIDSAAGVSYGPTETSTPVFTPVHTAAPSLPPGHSLGSCKHSTRYPSPSDLTNSMSSSLEMEDIYHHPDTGIFSSSSYDDDIGGTVTNLDTHTVIVVESVPTKSYARGSMQQFINQKVCSLSTSNPMENCYGKQKWILKNKRDARGIVVRNKARLVAQGHRQEEGIDYDEVFAPVARIEAIRLFLAFASYMGFMVYQMDVKSAFLYGEIEEEVYVTQPKGFEDPHFLKHVYKVVKAYNGLHQGTKWPYLGLTNKAWCDDFEVLMKGEIEMSAMGKLTFFLGLQVKQKPDGIFISQDKFPHVFDTQGLIFHIGTGVLCEFAWKSGPYTDDNVLLLDWLSVFSGVARVPTGSFTCSLDGMTILDNPTERQADPHKNKFSTSMEVFSSYYLALSQYQIRFLQMILEIKPKITKQYQAFKLTSKMFANMRLNFQGDHMSILDTMLPPAQAAIAGESSREAAPSDPQTIPETITEPITDLMIHDPHRPPRPTTTTSSAPVNEQGPSSDPNIASSSIPHESAPDLFTSTNVEDETMGGSFHTSPPRSTKAPLEEDAEQDVDPLIKLAKAAATAASFLHIVHTVGLIKLIFPPNPSNKGKSPLLEEEDPPVRERTFRQREEDMLDSDWTNIMGQVYANQGLTADLLGPDVNEDNFAERMVALIAKRRRDFAAQDSTIYTTGWTMKHVKSFSDDQLKTEYDKIRTALAELQSQNIKRSLKRLGAGLEQASSKKSKPTEAPKRKSLGARKKSSTELDLTADDRYSYGVIYKSCLNLMKVVLVLVFGQINSNGLSGVGDTPYPLSAQLMKKMLKHKLEVEIDGIGNDMTYAEQLISSSKSDGLQSTMGVTLSGSQGLSSPQANGYVVKLRKTLDVARFTKTVWFHLPYSWNEKWLVQEGTALVPHMDLTLSGPRLDADFLVADSKFMKVAFGVGFKMIVVPSSGAFNERSI</sequence>
<proteinExistence type="predicted"/>
<keyword evidence="5" id="KW-1185">Reference proteome</keyword>
<evidence type="ECO:0000313" key="5">
    <source>
        <dbReference type="Proteomes" id="UP001151760"/>
    </source>
</evidence>
<feature type="domain" description="GAG-pre-integrase" evidence="3">
    <location>
        <begin position="525"/>
        <end position="598"/>
    </location>
</feature>
<dbReference type="InterPro" id="IPR025724">
    <property type="entry name" value="GAG-pre-integrase_dom"/>
</dbReference>
<feature type="domain" description="Reverse transcriptase Ty1/copia-type" evidence="2">
    <location>
        <begin position="900"/>
        <end position="1017"/>
    </location>
</feature>
<feature type="region of interest" description="Disordered" evidence="1">
    <location>
        <begin position="1490"/>
        <end position="1515"/>
    </location>
</feature>
<dbReference type="InterPro" id="IPR013103">
    <property type="entry name" value="RVT_2"/>
</dbReference>
<evidence type="ECO:0000259" key="2">
    <source>
        <dbReference type="Pfam" id="PF07727"/>
    </source>
</evidence>
<dbReference type="Pfam" id="PF07727">
    <property type="entry name" value="RVT_2"/>
    <property type="match status" value="1"/>
</dbReference>
<reference evidence="4" key="1">
    <citation type="journal article" date="2022" name="Int. J. Mol. Sci.">
        <title>Draft Genome of Tanacetum Coccineum: Genomic Comparison of Closely Related Tanacetum-Family Plants.</title>
        <authorList>
            <person name="Yamashiro T."/>
            <person name="Shiraishi A."/>
            <person name="Nakayama K."/>
            <person name="Satake H."/>
        </authorList>
    </citation>
    <scope>NUCLEOTIDE SEQUENCE</scope>
</reference>
<dbReference type="Pfam" id="PF13976">
    <property type="entry name" value="gag_pre-integrs"/>
    <property type="match status" value="1"/>
</dbReference>